<dbReference type="Proteomes" id="UP000298663">
    <property type="component" value="Unassembled WGS sequence"/>
</dbReference>
<reference evidence="1 2" key="2">
    <citation type="journal article" date="2019" name="G3 (Bethesda)">
        <title>Hybrid Assembly of the Genome of the Entomopathogenic Nematode Steinernema carpocapsae Identifies the X-Chromosome.</title>
        <authorList>
            <person name="Serra L."/>
            <person name="Macchietto M."/>
            <person name="Macias-Munoz A."/>
            <person name="McGill C.J."/>
            <person name="Rodriguez I.M."/>
            <person name="Rodriguez B."/>
            <person name="Murad R."/>
            <person name="Mortazavi A."/>
        </authorList>
    </citation>
    <scope>NUCLEOTIDE SEQUENCE [LARGE SCALE GENOMIC DNA]</scope>
    <source>
        <strain evidence="1 2">ALL</strain>
    </source>
</reference>
<organism evidence="1 2">
    <name type="scientific">Steinernema carpocapsae</name>
    <name type="common">Entomopathogenic nematode</name>
    <dbReference type="NCBI Taxonomy" id="34508"/>
    <lineage>
        <taxon>Eukaryota</taxon>
        <taxon>Metazoa</taxon>
        <taxon>Ecdysozoa</taxon>
        <taxon>Nematoda</taxon>
        <taxon>Chromadorea</taxon>
        <taxon>Rhabditida</taxon>
        <taxon>Tylenchina</taxon>
        <taxon>Panagrolaimomorpha</taxon>
        <taxon>Strongyloidoidea</taxon>
        <taxon>Steinernematidae</taxon>
        <taxon>Steinernema</taxon>
    </lineage>
</organism>
<protein>
    <submittedName>
        <fullName evidence="1">Uncharacterized protein</fullName>
    </submittedName>
</protein>
<dbReference type="EMBL" id="AZBU02000002">
    <property type="protein sequence ID" value="TKR95285.1"/>
    <property type="molecule type" value="Genomic_DNA"/>
</dbReference>
<sequence>MDWIGERLSAKRVSHCEQKEPEKLRKVAIWKAGRVLTWATTWTALRVALWIETIESGFEFDDHTQLKCHWTTNLVHCSQSSDSHVLRKTYAVIKVQILGASFMRINPFKVFAPNSFGQMERTREWDSAEQETTDHNSIVRILCYQIS</sequence>
<evidence type="ECO:0000313" key="1">
    <source>
        <dbReference type="EMBL" id="TKR95285.1"/>
    </source>
</evidence>
<keyword evidence="2" id="KW-1185">Reference proteome</keyword>
<reference evidence="1 2" key="1">
    <citation type="journal article" date="2015" name="Genome Biol.">
        <title>Comparative genomics of Steinernema reveals deeply conserved gene regulatory networks.</title>
        <authorList>
            <person name="Dillman A.R."/>
            <person name="Macchietto M."/>
            <person name="Porter C.F."/>
            <person name="Rogers A."/>
            <person name="Williams B."/>
            <person name="Antoshechkin I."/>
            <person name="Lee M.M."/>
            <person name="Goodwin Z."/>
            <person name="Lu X."/>
            <person name="Lewis E.E."/>
            <person name="Goodrich-Blair H."/>
            <person name="Stock S.P."/>
            <person name="Adams B.J."/>
            <person name="Sternberg P.W."/>
            <person name="Mortazavi A."/>
        </authorList>
    </citation>
    <scope>NUCLEOTIDE SEQUENCE [LARGE SCALE GENOMIC DNA]</scope>
    <source>
        <strain evidence="1 2">ALL</strain>
    </source>
</reference>
<name>A0A4V6A6N7_STECR</name>
<comment type="caution">
    <text evidence="1">The sequence shown here is derived from an EMBL/GenBank/DDBJ whole genome shotgun (WGS) entry which is preliminary data.</text>
</comment>
<accession>A0A4V6A6N7</accession>
<dbReference type="AlphaFoldDB" id="A0A4V6A6N7"/>
<gene>
    <name evidence="1" type="ORF">L596_009474</name>
</gene>
<proteinExistence type="predicted"/>
<evidence type="ECO:0000313" key="2">
    <source>
        <dbReference type="Proteomes" id="UP000298663"/>
    </source>
</evidence>